<protein>
    <submittedName>
        <fullName evidence="2">Uncharacterized protein</fullName>
    </submittedName>
</protein>
<dbReference type="AlphaFoldDB" id="A0AAV7Q5W9"/>
<organism evidence="2 3">
    <name type="scientific">Pleurodeles waltl</name>
    <name type="common">Iberian ribbed newt</name>
    <dbReference type="NCBI Taxonomy" id="8319"/>
    <lineage>
        <taxon>Eukaryota</taxon>
        <taxon>Metazoa</taxon>
        <taxon>Chordata</taxon>
        <taxon>Craniata</taxon>
        <taxon>Vertebrata</taxon>
        <taxon>Euteleostomi</taxon>
        <taxon>Amphibia</taxon>
        <taxon>Batrachia</taxon>
        <taxon>Caudata</taxon>
        <taxon>Salamandroidea</taxon>
        <taxon>Salamandridae</taxon>
        <taxon>Pleurodelinae</taxon>
        <taxon>Pleurodeles</taxon>
    </lineage>
</organism>
<evidence type="ECO:0000313" key="3">
    <source>
        <dbReference type="Proteomes" id="UP001066276"/>
    </source>
</evidence>
<dbReference type="Proteomes" id="UP001066276">
    <property type="component" value="Chromosome 6"/>
</dbReference>
<feature type="region of interest" description="Disordered" evidence="1">
    <location>
        <begin position="1"/>
        <end position="24"/>
    </location>
</feature>
<name>A0AAV7Q5W9_PLEWA</name>
<sequence length="144" mass="16666">MIRSIAMRSLERESTQTESQRTLANPIQFEKKPAAYRTCTQDVHAGQRAKTSTTVRACYFTLSPCFPAPLVGANVEEQPQCEKAARLRWHMIKMHAMNTARQYHKIYKKKYMACLSVAKAAKKDIWCAYLLQKQQRKRTYYGAN</sequence>
<proteinExistence type="predicted"/>
<accession>A0AAV7Q5W9</accession>
<reference evidence="2" key="1">
    <citation type="journal article" date="2022" name="bioRxiv">
        <title>Sequencing and chromosome-scale assembly of the giantPleurodeles waltlgenome.</title>
        <authorList>
            <person name="Brown T."/>
            <person name="Elewa A."/>
            <person name="Iarovenko S."/>
            <person name="Subramanian E."/>
            <person name="Araus A.J."/>
            <person name="Petzold A."/>
            <person name="Susuki M."/>
            <person name="Suzuki K.-i.T."/>
            <person name="Hayashi T."/>
            <person name="Toyoda A."/>
            <person name="Oliveira C."/>
            <person name="Osipova E."/>
            <person name="Leigh N.D."/>
            <person name="Simon A."/>
            <person name="Yun M.H."/>
        </authorList>
    </citation>
    <scope>NUCLEOTIDE SEQUENCE</scope>
    <source>
        <strain evidence="2">20211129_DDA</strain>
        <tissue evidence="2">Liver</tissue>
    </source>
</reference>
<evidence type="ECO:0000313" key="2">
    <source>
        <dbReference type="EMBL" id="KAJ1134043.1"/>
    </source>
</evidence>
<gene>
    <name evidence="2" type="ORF">NDU88_000507</name>
</gene>
<dbReference type="EMBL" id="JANPWB010000010">
    <property type="protein sequence ID" value="KAJ1134043.1"/>
    <property type="molecule type" value="Genomic_DNA"/>
</dbReference>
<keyword evidence="3" id="KW-1185">Reference proteome</keyword>
<evidence type="ECO:0000256" key="1">
    <source>
        <dbReference type="SAM" id="MobiDB-lite"/>
    </source>
</evidence>
<comment type="caution">
    <text evidence="2">The sequence shown here is derived from an EMBL/GenBank/DDBJ whole genome shotgun (WGS) entry which is preliminary data.</text>
</comment>